<protein>
    <recommendedName>
        <fullName evidence="3">DUF2795 domain-containing protein</fullName>
    </recommendedName>
</protein>
<sequence>MATAESMNLETHLKNMKFPAKREEVVNFARQQGASEQVCNALRQLPAQQQFNSVSEINKALNAESGDHNKAQSGKREF</sequence>
<organism evidence="1 2">
    <name type="scientific">Dictyobacter alpinus</name>
    <dbReference type="NCBI Taxonomy" id="2014873"/>
    <lineage>
        <taxon>Bacteria</taxon>
        <taxon>Bacillati</taxon>
        <taxon>Chloroflexota</taxon>
        <taxon>Ktedonobacteria</taxon>
        <taxon>Ktedonobacterales</taxon>
        <taxon>Dictyobacteraceae</taxon>
        <taxon>Dictyobacter</taxon>
    </lineage>
</organism>
<proteinExistence type="predicted"/>
<accession>A0A402BGX2</accession>
<evidence type="ECO:0000313" key="2">
    <source>
        <dbReference type="Proteomes" id="UP000287171"/>
    </source>
</evidence>
<dbReference type="InterPro" id="IPR021527">
    <property type="entry name" value="DUF2795"/>
</dbReference>
<evidence type="ECO:0000313" key="1">
    <source>
        <dbReference type="EMBL" id="GCE30579.1"/>
    </source>
</evidence>
<dbReference type="Pfam" id="PF11387">
    <property type="entry name" value="DUF2795"/>
    <property type="match status" value="1"/>
</dbReference>
<dbReference type="AlphaFoldDB" id="A0A402BGX2"/>
<evidence type="ECO:0008006" key="3">
    <source>
        <dbReference type="Google" id="ProtNLM"/>
    </source>
</evidence>
<gene>
    <name evidence="1" type="ORF">KDA_60630</name>
</gene>
<dbReference type="Proteomes" id="UP000287171">
    <property type="component" value="Unassembled WGS sequence"/>
</dbReference>
<name>A0A402BGX2_9CHLR</name>
<reference evidence="2" key="1">
    <citation type="submission" date="2018-12" db="EMBL/GenBank/DDBJ databases">
        <title>Tengunoibacter tsumagoiensis gen. nov., sp. nov., Dictyobacter kobayashii sp. nov., D. alpinus sp. nov., and D. joshuensis sp. nov. and description of Dictyobacteraceae fam. nov. within the order Ktedonobacterales isolated from Tengu-no-mugimeshi.</title>
        <authorList>
            <person name="Wang C.M."/>
            <person name="Zheng Y."/>
            <person name="Sakai Y."/>
            <person name="Toyoda A."/>
            <person name="Minakuchi Y."/>
            <person name="Abe K."/>
            <person name="Yokota A."/>
            <person name="Yabe S."/>
        </authorList>
    </citation>
    <scope>NUCLEOTIDE SEQUENCE [LARGE SCALE GENOMIC DNA]</scope>
    <source>
        <strain evidence="2">Uno16</strain>
    </source>
</reference>
<dbReference type="EMBL" id="BIFT01000002">
    <property type="protein sequence ID" value="GCE30579.1"/>
    <property type="molecule type" value="Genomic_DNA"/>
</dbReference>
<keyword evidence="2" id="KW-1185">Reference proteome</keyword>
<comment type="caution">
    <text evidence="1">The sequence shown here is derived from an EMBL/GenBank/DDBJ whole genome shotgun (WGS) entry which is preliminary data.</text>
</comment>
<dbReference type="RefSeq" id="WP_161982512.1">
    <property type="nucleotide sequence ID" value="NZ_BIFT01000002.1"/>
</dbReference>